<organism evidence="2 3">
    <name type="scientific">Pleurodeles waltl</name>
    <name type="common">Iberian ribbed newt</name>
    <dbReference type="NCBI Taxonomy" id="8319"/>
    <lineage>
        <taxon>Eukaryota</taxon>
        <taxon>Metazoa</taxon>
        <taxon>Chordata</taxon>
        <taxon>Craniata</taxon>
        <taxon>Vertebrata</taxon>
        <taxon>Euteleostomi</taxon>
        <taxon>Amphibia</taxon>
        <taxon>Batrachia</taxon>
        <taxon>Caudata</taxon>
        <taxon>Salamandroidea</taxon>
        <taxon>Salamandridae</taxon>
        <taxon>Pleurodelinae</taxon>
        <taxon>Pleurodeles</taxon>
    </lineage>
</organism>
<dbReference type="AlphaFoldDB" id="A0AAV7PFK4"/>
<accession>A0AAV7PFK4</accession>
<reference evidence="2" key="1">
    <citation type="journal article" date="2022" name="bioRxiv">
        <title>Sequencing and chromosome-scale assembly of the giantPleurodeles waltlgenome.</title>
        <authorList>
            <person name="Brown T."/>
            <person name="Elewa A."/>
            <person name="Iarovenko S."/>
            <person name="Subramanian E."/>
            <person name="Araus A.J."/>
            <person name="Petzold A."/>
            <person name="Susuki M."/>
            <person name="Suzuki K.-i.T."/>
            <person name="Hayashi T."/>
            <person name="Toyoda A."/>
            <person name="Oliveira C."/>
            <person name="Osipova E."/>
            <person name="Leigh N.D."/>
            <person name="Simon A."/>
            <person name="Yun M.H."/>
        </authorList>
    </citation>
    <scope>NUCLEOTIDE SEQUENCE</scope>
    <source>
        <strain evidence="2">20211129_DDA</strain>
        <tissue evidence="2">Liver</tissue>
    </source>
</reference>
<evidence type="ECO:0000313" key="2">
    <source>
        <dbReference type="EMBL" id="KAJ1126146.1"/>
    </source>
</evidence>
<dbReference type="SUPFAM" id="SSF57302">
    <property type="entry name" value="Snake toxin-like"/>
    <property type="match status" value="1"/>
</dbReference>
<keyword evidence="3" id="KW-1185">Reference proteome</keyword>
<dbReference type="InterPro" id="IPR045860">
    <property type="entry name" value="Snake_toxin-like_sf"/>
</dbReference>
<comment type="caution">
    <text evidence="2">The sequence shown here is derived from an EMBL/GenBank/DDBJ whole genome shotgun (WGS) entry which is preliminary data.</text>
</comment>
<feature type="region of interest" description="Disordered" evidence="1">
    <location>
        <begin position="1"/>
        <end position="40"/>
    </location>
</feature>
<evidence type="ECO:0000313" key="3">
    <source>
        <dbReference type="Proteomes" id="UP001066276"/>
    </source>
</evidence>
<gene>
    <name evidence="2" type="ORF">NDU88_004555</name>
</gene>
<proteinExistence type="predicted"/>
<dbReference type="Proteomes" id="UP001066276">
    <property type="component" value="Chromosome 7"/>
</dbReference>
<dbReference type="EMBL" id="JANPWB010000011">
    <property type="protein sequence ID" value="KAJ1126146.1"/>
    <property type="molecule type" value="Genomic_DNA"/>
</dbReference>
<protein>
    <submittedName>
        <fullName evidence="2">Uncharacterized protein</fullName>
    </submittedName>
</protein>
<evidence type="ECO:0000256" key="1">
    <source>
        <dbReference type="SAM" id="MobiDB-lite"/>
    </source>
</evidence>
<name>A0AAV7PFK4_PLEWA</name>
<sequence length="167" mass="17830">MHVGGADGRAEPPAPVRRGEVLAEGIGPGGGGEERPKGWESAVRTGLWSTEGKMRALLICVVAVVFFLQYAESNQGAGSSSSLQCYQCFHPAECLKKKTVTCKVGEVCQRAQRKAHDANTHPEPGDEFGTIGGAIMHRRCNTAAACQRESKNKLVVVSCCENNLCNN</sequence>